<organism evidence="1 2">
    <name type="scientific">Eretmocerus hayati</name>
    <dbReference type="NCBI Taxonomy" id="131215"/>
    <lineage>
        <taxon>Eukaryota</taxon>
        <taxon>Metazoa</taxon>
        <taxon>Ecdysozoa</taxon>
        <taxon>Arthropoda</taxon>
        <taxon>Hexapoda</taxon>
        <taxon>Insecta</taxon>
        <taxon>Pterygota</taxon>
        <taxon>Neoptera</taxon>
        <taxon>Endopterygota</taxon>
        <taxon>Hymenoptera</taxon>
        <taxon>Apocrita</taxon>
        <taxon>Proctotrupomorpha</taxon>
        <taxon>Chalcidoidea</taxon>
        <taxon>Aphelinidae</taxon>
        <taxon>Aphelininae</taxon>
        <taxon>Eretmocerus</taxon>
    </lineage>
</organism>
<dbReference type="EMBL" id="CM056741">
    <property type="protein sequence ID" value="KAJ8686187.1"/>
    <property type="molecule type" value="Genomic_DNA"/>
</dbReference>
<protein>
    <submittedName>
        <fullName evidence="1">Uncharacterized protein</fullName>
    </submittedName>
</protein>
<sequence>METQDPPESQSDIASTLESEIDALSRIITDTRDAGQISEGNEDEFKLDNDGIPSTESQYNALKAADGELLQDAKTKINFNILHNESSLPNESSETNSQEEIKVTSGALRDISQEETYDFKHSDIPTERCQDIVAKSGITEDLASKLITERISATTEFKTTIGDVKLIAKRADESGQESQSRQEVMSKDADQLGSIQIFGVADGENEIIGSASKSIMDTRDNPDQIQSNAILKSEHTARMSSDQSEVSNTSTEREQKSVKREINSAETCCIQDFDSFPDTKLLSSKYNIPEDDCETKAFEQKLEEHSNSSQAGTVHETEDFAMVNCEITGMIESAKPIQSIEKLPKMLGESEHHVSQEMMGFKNPNSIDSGSMVSEEVISNVIHNDFDDEIHQVHIGKERLSMHLGHSVSKKCNYELIESSREISSIEENQIGMKDNTPAKICSDFDDMESNVSGSECLLQESLGASDSCVDPHQKAHNRKSCAQTSDDIKIEPSSHDLPNLNAAIKIDLDNASVVGSQRDENLAILNVESEKVISLKDPNEDRLSTDRLPNDENEEIQDESPHISDDKTYQSVVSSVKQVDPEHPENKLKIKDQSSQEPLEHLIETALSSDGHFPPTIPPENSDIGDGAKEQIPSDLDSHALNLSLQDSNPSTQTNKRESSPVLESETSVTSDIQCVGENSPDAQLSSITSNPESKEINASIYVDETSSLPSEEKKTDPMLTMEIECSHFETVGERSDQDLMNRSSKSPKSQPAQQSEELDDLSNPESLEFPQEERGGKFSGELPSDTDNYSTEAHCGNDELLTLIDDGVTEVAPVSLKLTDSENSASSSKASESNNDKQEELETMNQQDRIVKESKISSILKEACPVSNADHNLKDKEPTFHAEKTPQDSDNNKSKVLRNLTTTENHEELPKPSLKSTLPESPTVEVDGERMSGTSDSNNSPPEYLRPEMDAVDESLYVEPASDTSKKDSSDKQQQHITESENLGSPRIILKIAKSAITECSEPRSPKSPKIRPTADSPNPEDSPGHKLGKIKLKLSKRGHPSIISNDNYDESAQWHTDTLSPHSSSSMKMKFTKTLESEDTQKLEDNRDKSSLHVDEIKKCETPIGMKIKFSKSGDASIAQTASREIDTQDTETKMLESSPIGVKIKLSKTGDASIIQQSCNLQSATGDENAGSTRIHPDTASSRKMKLSKPNDSATLSKEDLDIKKSIDSRDSTHDPSKKMNTPSIVKIKVPKPKGINTLIATEESCQKRSENDFISNEVDETSESVTDIKTGSSIVDDSSILPSEAKPMSDINKKLNELPIGMKIKISRTGDPSVILLESSKEEESQNAERPKVSKHKDHGSTSQKLREEAHLEMKIKLSKNGHPTIITSNDQVTDSIKIPTTSMLQPPTQHDPVPNESIPETSKKAHVEETIDAAETSAAIEMFDLHNKRREITIAPIDSKKSKSGSGDNQILPAISIQPISVRKREDPIQEQKLMLDSNRGSISQQQMNVINQEISITQIRPSSTDDVSKGERLKKALRALTGPSSSPLNSDCEIIDSQPELIIVNENSNSSQDVMIIDEVPPKAKVARKRGRPRRNPIPPTQPALSSTPGIQNSSYTSRFQNVDTERDPLSIEQPSLHVIQQIQQQLHQQQQLQQSSETTSGSENSERPRRTCRSQKSYAPPKRGRGRGRGKRKNETTDIPTKKVCIDQDLTAIEAAATARIPFERTPAVDGKSSVHSREIFKALSASPSEMSMQHLKSMNIIQTTRSEHSSPNEEVTPSSQVRMIDEGEVADVVEEVMELDIPTAPNSPSPDDSEPSIDSSTDRDTMRVSESYMKCSSDDLSARADKSGQFVIKITSDSLDAASEQALDPNEEMKDNQDQQNWLTPSTKRMPSERDNLSSLTVIDEETRMSAESCSRSQTPARNMSAPGMTETLLNEESQGSVLSTATTESERVKVQRTRRMEINVDPDEGPLTVERIAEYEWPIDRGLDRGTNVPRGETYMIQEQISQYLGVKSFKRKYPDLKRRMVDMEERNYLRENGLVSESLCDMGLTAISSAEVLDIMCSDFPEQYEEYRRFIRERAAKEHSKKQKELSAAANAERSRIDLAEMAMQSALSWNTGFNKARKDARKFSLDLQTFTVQVPKRPLKPDSAKRSHNYPVALIPGQYTDFYREYTPAELRYYPLNTVLYGPMRPNQRKFDSQSEGSQSDSDSDSSSDDSSSSSSSEGTQGTEESQSTMEEVDLELAVQSDIKCKICSNQLNKNNRPEVLIQCGTCSGSVHPSCTDLTLDMVPHIRAYSWQCTDCKTCAQCHDPADEDKMLFCDMCDRGYHIYCVGLRRVPQGRWHCQECAICATCGTKDPAGANPDKNNIAQWQHEYRKSDKALRVYVATYCVPCSK</sequence>
<gene>
    <name evidence="1" type="ORF">QAD02_021981</name>
</gene>
<reference evidence="1" key="1">
    <citation type="submission" date="2023-04" db="EMBL/GenBank/DDBJ databases">
        <title>A chromosome-level genome assembly of the parasitoid wasp Eretmocerus hayati.</title>
        <authorList>
            <person name="Zhong Y."/>
            <person name="Liu S."/>
            <person name="Liu Y."/>
        </authorList>
    </citation>
    <scope>NUCLEOTIDE SEQUENCE</scope>
    <source>
        <strain evidence="1">ZJU_SS_LIU_2023</strain>
    </source>
</reference>
<accession>A0ACC2PUY6</accession>
<dbReference type="Proteomes" id="UP001239111">
    <property type="component" value="Chromosome 1"/>
</dbReference>
<evidence type="ECO:0000313" key="2">
    <source>
        <dbReference type="Proteomes" id="UP001239111"/>
    </source>
</evidence>
<proteinExistence type="predicted"/>
<comment type="caution">
    <text evidence="1">The sequence shown here is derived from an EMBL/GenBank/DDBJ whole genome shotgun (WGS) entry which is preliminary data.</text>
</comment>
<name>A0ACC2PUY6_9HYME</name>
<keyword evidence="2" id="KW-1185">Reference proteome</keyword>
<evidence type="ECO:0000313" key="1">
    <source>
        <dbReference type="EMBL" id="KAJ8686187.1"/>
    </source>
</evidence>